<evidence type="ECO:0000256" key="1">
    <source>
        <dbReference type="ARBA" id="ARBA00001974"/>
    </source>
</evidence>
<dbReference type="InterPro" id="IPR036010">
    <property type="entry name" value="2Fe-2S_ferredoxin-like_sf"/>
</dbReference>
<dbReference type="InterPro" id="IPR050415">
    <property type="entry name" value="MRET"/>
</dbReference>
<dbReference type="GO" id="GO:0051537">
    <property type="term" value="F:2 iron, 2 sulfur cluster binding"/>
    <property type="evidence" value="ECO:0007669"/>
    <property type="project" value="UniProtKB-KW"/>
</dbReference>
<dbReference type="PROSITE" id="PS00197">
    <property type="entry name" value="2FE2S_FER_1"/>
    <property type="match status" value="1"/>
</dbReference>
<dbReference type="Gene3D" id="2.40.30.10">
    <property type="entry name" value="Translation factors"/>
    <property type="match status" value="1"/>
</dbReference>
<evidence type="ECO:0000256" key="7">
    <source>
        <dbReference type="ARBA" id="ARBA00023004"/>
    </source>
</evidence>
<evidence type="ECO:0000256" key="5">
    <source>
        <dbReference type="ARBA" id="ARBA00022827"/>
    </source>
</evidence>
<dbReference type="InterPro" id="IPR012675">
    <property type="entry name" value="Beta-grasp_dom_sf"/>
</dbReference>
<evidence type="ECO:0000256" key="3">
    <source>
        <dbReference type="ARBA" id="ARBA00022714"/>
    </source>
</evidence>
<accession>A0A2U2PHH6</accession>
<dbReference type="InterPro" id="IPR001433">
    <property type="entry name" value="OxRdtase_FAD/NAD-bd"/>
</dbReference>
<keyword evidence="6" id="KW-0560">Oxidoreductase</keyword>
<dbReference type="PANTHER" id="PTHR47354:SF8">
    <property type="entry name" value="1,2-PHENYLACETYL-COA EPOXIDASE, SUBUNIT E"/>
    <property type="match status" value="1"/>
</dbReference>
<dbReference type="Pfam" id="PF00175">
    <property type="entry name" value="NAD_binding_1"/>
    <property type="match status" value="1"/>
</dbReference>
<dbReference type="OrthoDB" id="9789468at2"/>
<evidence type="ECO:0000259" key="9">
    <source>
        <dbReference type="PROSITE" id="PS51085"/>
    </source>
</evidence>
<dbReference type="Pfam" id="PF00970">
    <property type="entry name" value="FAD_binding_6"/>
    <property type="match status" value="1"/>
</dbReference>
<reference evidence="11 12" key="1">
    <citation type="submission" date="2018-04" db="EMBL/GenBank/DDBJ databases">
        <title>Pedobacter chongqingensis sp. nov., isolated from a rottenly hemp rope.</title>
        <authorList>
            <person name="Cai Y."/>
        </authorList>
    </citation>
    <scope>NUCLEOTIDE SEQUENCE [LARGE SCALE GENOMIC DNA]</scope>
    <source>
        <strain evidence="11 12">FJ4-8</strain>
    </source>
</reference>
<dbReference type="InterPro" id="IPR006058">
    <property type="entry name" value="2Fe2S_fd_BS"/>
</dbReference>
<keyword evidence="7" id="KW-0408">Iron</keyword>
<name>A0A2U2PHH6_9SPHI</name>
<dbReference type="InterPro" id="IPR039261">
    <property type="entry name" value="FNR_nucleotide-bd"/>
</dbReference>
<protein>
    <recommendedName>
        <fullName evidence="13">Oxidoreductase</fullName>
    </recommendedName>
</protein>
<keyword evidence="2" id="KW-0285">Flavoprotein</keyword>
<keyword evidence="5" id="KW-0274">FAD</keyword>
<dbReference type="GO" id="GO:0050660">
    <property type="term" value="F:flavin adenine dinucleotide binding"/>
    <property type="evidence" value="ECO:0007669"/>
    <property type="project" value="TreeGrafter"/>
</dbReference>
<dbReference type="SUPFAM" id="SSF54292">
    <property type="entry name" value="2Fe-2S ferredoxin-like"/>
    <property type="match status" value="1"/>
</dbReference>
<evidence type="ECO:0000256" key="2">
    <source>
        <dbReference type="ARBA" id="ARBA00022630"/>
    </source>
</evidence>
<evidence type="ECO:0000256" key="6">
    <source>
        <dbReference type="ARBA" id="ARBA00023002"/>
    </source>
</evidence>
<dbReference type="Gene3D" id="3.10.20.30">
    <property type="match status" value="1"/>
</dbReference>
<dbReference type="Gene3D" id="3.40.50.80">
    <property type="entry name" value="Nucleotide-binding domain of ferredoxin-NADP reductase (FNR) module"/>
    <property type="match status" value="1"/>
</dbReference>
<dbReference type="GO" id="GO:0016491">
    <property type="term" value="F:oxidoreductase activity"/>
    <property type="evidence" value="ECO:0007669"/>
    <property type="project" value="UniProtKB-KW"/>
</dbReference>
<feature type="domain" description="2Fe-2S ferredoxin-type" evidence="9">
    <location>
        <begin position="262"/>
        <end position="350"/>
    </location>
</feature>
<dbReference type="SUPFAM" id="SSF52343">
    <property type="entry name" value="Ferredoxin reductase-like, C-terminal NADP-linked domain"/>
    <property type="match status" value="1"/>
</dbReference>
<sequence>MALSQEKLLSFRITSVKEETTFAKTYELELPDGRELKYKPGQFLTFIIMTGKQELRRSYSILSLPGEPLKITVKKVENGAISRFILQHWKEGMTVTALAPAGRFSVSPVKDRPRDIFCFAAGSGIVPILPQIRYLLKEEPQSCIHLVFSNHHEASSLFLDQVESLAAEHRELRLTNLFSDPVARIHEQGHLSNIFLEAFVKKELRYLPADAIFLVCGPFSYMRMIRITLRFMHFREENILKENFIPEVMRSGNVHHPNFPDTNIRVRIHQELHEINVPGGKDILTASLEAGLLLPYSCRGGICGNCTAICRTGKVEMSINEVLTDNDMKQGWILTCTGFPKEENTLIEFE</sequence>
<comment type="caution">
    <text evidence="11">The sequence shown here is derived from an EMBL/GenBank/DDBJ whole genome shotgun (WGS) entry which is preliminary data.</text>
</comment>
<evidence type="ECO:0000259" key="10">
    <source>
        <dbReference type="PROSITE" id="PS51384"/>
    </source>
</evidence>
<dbReference type="Proteomes" id="UP000245647">
    <property type="component" value="Unassembled WGS sequence"/>
</dbReference>
<dbReference type="CDD" id="cd00207">
    <property type="entry name" value="fer2"/>
    <property type="match status" value="1"/>
</dbReference>
<gene>
    <name evidence="11" type="ORF">DDR33_09610</name>
</gene>
<feature type="domain" description="FAD-binding FR-type" evidence="10">
    <location>
        <begin position="6"/>
        <end position="107"/>
    </location>
</feature>
<keyword evidence="12" id="KW-1185">Reference proteome</keyword>
<dbReference type="InterPro" id="IPR017927">
    <property type="entry name" value="FAD-bd_FR_type"/>
</dbReference>
<organism evidence="11 12">
    <name type="scientific">Pararcticibacter amylolyticus</name>
    <dbReference type="NCBI Taxonomy" id="2173175"/>
    <lineage>
        <taxon>Bacteria</taxon>
        <taxon>Pseudomonadati</taxon>
        <taxon>Bacteroidota</taxon>
        <taxon>Sphingobacteriia</taxon>
        <taxon>Sphingobacteriales</taxon>
        <taxon>Sphingobacteriaceae</taxon>
        <taxon>Pararcticibacter</taxon>
    </lineage>
</organism>
<dbReference type="PROSITE" id="PS51384">
    <property type="entry name" value="FAD_FR"/>
    <property type="match status" value="1"/>
</dbReference>
<evidence type="ECO:0008006" key="13">
    <source>
        <dbReference type="Google" id="ProtNLM"/>
    </source>
</evidence>
<dbReference type="InterPro" id="IPR017938">
    <property type="entry name" value="Riboflavin_synthase-like_b-brl"/>
</dbReference>
<dbReference type="SUPFAM" id="SSF63380">
    <property type="entry name" value="Riboflavin synthase domain-like"/>
    <property type="match status" value="1"/>
</dbReference>
<keyword evidence="3" id="KW-0001">2Fe-2S</keyword>
<evidence type="ECO:0000313" key="12">
    <source>
        <dbReference type="Proteomes" id="UP000245647"/>
    </source>
</evidence>
<dbReference type="GO" id="GO:0046872">
    <property type="term" value="F:metal ion binding"/>
    <property type="evidence" value="ECO:0007669"/>
    <property type="project" value="UniProtKB-KW"/>
</dbReference>
<keyword evidence="8" id="KW-0411">Iron-sulfur</keyword>
<evidence type="ECO:0000313" key="11">
    <source>
        <dbReference type="EMBL" id="PWG80712.1"/>
    </source>
</evidence>
<dbReference type="InterPro" id="IPR001041">
    <property type="entry name" value="2Fe-2S_ferredoxin-type"/>
</dbReference>
<dbReference type="EMBL" id="QEAS01000007">
    <property type="protein sequence ID" value="PWG80712.1"/>
    <property type="molecule type" value="Genomic_DNA"/>
</dbReference>
<proteinExistence type="predicted"/>
<evidence type="ECO:0000256" key="4">
    <source>
        <dbReference type="ARBA" id="ARBA00022723"/>
    </source>
</evidence>
<dbReference type="AlphaFoldDB" id="A0A2U2PHH6"/>
<dbReference type="PROSITE" id="PS51085">
    <property type="entry name" value="2FE2S_FER_2"/>
    <property type="match status" value="1"/>
</dbReference>
<comment type="cofactor">
    <cofactor evidence="1">
        <name>FAD</name>
        <dbReference type="ChEBI" id="CHEBI:57692"/>
    </cofactor>
</comment>
<dbReference type="PANTHER" id="PTHR47354">
    <property type="entry name" value="NADH OXIDOREDUCTASE HCR"/>
    <property type="match status" value="1"/>
</dbReference>
<dbReference type="RefSeq" id="WP_109415568.1">
    <property type="nucleotide sequence ID" value="NZ_QEAS01000007.1"/>
</dbReference>
<evidence type="ECO:0000256" key="8">
    <source>
        <dbReference type="ARBA" id="ARBA00023014"/>
    </source>
</evidence>
<keyword evidence="4" id="KW-0479">Metal-binding</keyword>
<dbReference type="Pfam" id="PF00111">
    <property type="entry name" value="Fer2"/>
    <property type="match status" value="1"/>
</dbReference>
<dbReference type="InterPro" id="IPR008333">
    <property type="entry name" value="Cbr1-like_FAD-bd_dom"/>
</dbReference>